<dbReference type="PROSITE" id="PS00955">
    <property type="entry name" value="IGP_DEHYDRATASE_2"/>
    <property type="match status" value="1"/>
</dbReference>
<dbReference type="InterPro" id="IPR038494">
    <property type="entry name" value="IGPD_sf"/>
</dbReference>
<name>A0A2Z4Y3R1_SUMC1</name>
<dbReference type="EC" id="4.2.1.19" evidence="6 7"/>
<keyword evidence="4 6" id="KW-0368">Histidine biosynthesis</keyword>
<keyword evidence="6" id="KW-0963">Cytoplasm</keyword>
<dbReference type="PROSITE" id="PS00954">
    <property type="entry name" value="IGP_DEHYDRATASE_1"/>
    <property type="match status" value="1"/>
</dbReference>
<evidence type="ECO:0000256" key="1">
    <source>
        <dbReference type="ARBA" id="ARBA00005047"/>
    </source>
</evidence>
<dbReference type="Gene3D" id="3.30.230.40">
    <property type="entry name" value="Imidazole glycerol phosphate dehydratase, domain 1"/>
    <property type="match status" value="2"/>
</dbReference>
<dbReference type="NCBIfam" id="NF002111">
    <property type="entry name" value="PRK00951.2-1"/>
    <property type="match status" value="1"/>
</dbReference>
<comment type="similarity">
    <text evidence="6 7">Belongs to the imidazoleglycerol-phosphate dehydratase family.</text>
</comment>
<evidence type="ECO:0000313" key="9">
    <source>
        <dbReference type="Proteomes" id="UP000262583"/>
    </source>
</evidence>
<evidence type="ECO:0000256" key="4">
    <source>
        <dbReference type="ARBA" id="ARBA00023102"/>
    </source>
</evidence>
<dbReference type="GO" id="GO:0000105">
    <property type="term" value="P:L-histidine biosynthetic process"/>
    <property type="evidence" value="ECO:0007669"/>
    <property type="project" value="UniProtKB-UniRule"/>
</dbReference>
<accession>A0A2Z4Y3R1</accession>
<dbReference type="NCBIfam" id="NF002114">
    <property type="entry name" value="PRK00951.2-4"/>
    <property type="match status" value="1"/>
</dbReference>
<dbReference type="Proteomes" id="UP000262583">
    <property type="component" value="Chromosome"/>
</dbReference>
<dbReference type="InterPro" id="IPR020568">
    <property type="entry name" value="Ribosomal_Su5_D2-typ_SF"/>
</dbReference>
<dbReference type="GO" id="GO:0004424">
    <property type="term" value="F:imidazoleglycerol-phosphate dehydratase activity"/>
    <property type="evidence" value="ECO:0007669"/>
    <property type="project" value="UniProtKB-UniRule"/>
</dbReference>
<organism evidence="8 9">
    <name type="scientific">Sumerlaea chitinivorans</name>
    <dbReference type="NCBI Taxonomy" id="2250252"/>
    <lineage>
        <taxon>Bacteria</taxon>
        <taxon>Candidatus Sumerlaeota</taxon>
        <taxon>Candidatus Sumerlaeia</taxon>
        <taxon>Candidatus Sumerlaeales</taxon>
        <taxon>Candidatus Sumerlaeaceae</taxon>
        <taxon>Candidatus Sumerlaea</taxon>
    </lineage>
</organism>
<dbReference type="FunFam" id="3.30.230.40:FF:000003">
    <property type="entry name" value="Imidazoleglycerol-phosphate dehydratase HisB"/>
    <property type="match status" value="1"/>
</dbReference>
<dbReference type="InterPro" id="IPR020565">
    <property type="entry name" value="ImidazoleglycerP_deHydtase_CS"/>
</dbReference>
<dbReference type="UniPathway" id="UPA00031">
    <property type="reaction ID" value="UER00011"/>
</dbReference>
<dbReference type="AlphaFoldDB" id="A0A2Z4Y3R1"/>
<dbReference type="HAMAP" id="MF_00076">
    <property type="entry name" value="HisB"/>
    <property type="match status" value="1"/>
</dbReference>
<sequence length="204" mass="22705">MKPTPKNAPLTRFAEVVRETKETQLRLRLNLDGEGKYQGTLGIPFFEHMLDLFARHALIDLEIEGKGDIHVDAHHTVEDVGIVLGQALRVALTDKSGIERYGEAYVPMEESLARCVLDLCNRPYLRYEVPVPKSKVGTFDVELAEEFFRALAMNGGITMHVQLFYGSNLHHILEAVFKAVGRALGKAVGINPRIRGVLSTKGLL</sequence>
<dbReference type="FunFam" id="3.30.230.40:FF:000001">
    <property type="entry name" value="Imidazoleglycerol-phosphate dehydratase HisB"/>
    <property type="match status" value="1"/>
</dbReference>
<keyword evidence="3 6" id="KW-0028">Amino-acid biosynthesis</keyword>
<comment type="pathway">
    <text evidence="1 6 7">Amino-acid biosynthesis; L-histidine biosynthesis; L-histidine from 5-phospho-alpha-D-ribose 1-diphosphate: step 6/9.</text>
</comment>
<evidence type="ECO:0000256" key="6">
    <source>
        <dbReference type="HAMAP-Rule" id="MF_00076"/>
    </source>
</evidence>
<comment type="catalytic activity">
    <reaction evidence="6 7">
        <text>D-erythro-1-(imidazol-4-yl)glycerol 3-phosphate = 3-(imidazol-4-yl)-2-oxopropyl phosphate + H2O</text>
        <dbReference type="Rhea" id="RHEA:11040"/>
        <dbReference type="ChEBI" id="CHEBI:15377"/>
        <dbReference type="ChEBI" id="CHEBI:57766"/>
        <dbReference type="ChEBI" id="CHEBI:58278"/>
        <dbReference type="EC" id="4.2.1.19"/>
    </reaction>
</comment>
<dbReference type="PANTHER" id="PTHR23133:SF2">
    <property type="entry name" value="IMIDAZOLEGLYCEROL-PHOSPHATE DEHYDRATASE"/>
    <property type="match status" value="1"/>
</dbReference>
<proteinExistence type="inferred from homology"/>
<dbReference type="Pfam" id="PF00475">
    <property type="entry name" value="IGPD"/>
    <property type="match status" value="1"/>
</dbReference>
<evidence type="ECO:0000313" key="8">
    <source>
        <dbReference type="EMBL" id="AXA35847.1"/>
    </source>
</evidence>
<dbReference type="KEGG" id="schv:BRCON_1070"/>
<gene>
    <name evidence="6" type="primary">hisB</name>
    <name evidence="8" type="ORF">BRCON_1070</name>
</gene>
<dbReference type="EMBL" id="CP030759">
    <property type="protein sequence ID" value="AXA35847.1"/>
    <property type="molecule type" value="Genomic_DNA"/>
</dbReference>
<dbReference type="GO" id="GO:0005737">
    <property type="term" value="C:cytoplasm"/>
    <property type="evidence" value="ECO:0007669"/>
    <property type="project" value="UniProtKB-SubCell"/>
</dbReference>
<dbReference type="InterPro" id="IPR000807">
    <property type="entry name" value="ImidazoleglycerolP_deHydtase"/>
</dbReference>
<evidence type="ECO:0000256" key="5">
    <source>
        <dbReference type="ARBA" id="ARBA00023239"/>
    </source>
</evidence>
<keyword evidence="5 6" id="KW-0456">Lyase</keyword>
<protein>
    <recommendedName>
        <fullName evidence="2 6">Imidazoleglycerol-phosphate dehydratase</fullName>
        <shortName evidence="6">IGPD</shortName>
        <ecNumber evidence="6 7">4.2.1.19</ecNumber>
    </recommendedName>
</protein>
<dbReference type="CDD" id="cd07914">
    <property type="entry name" value="IGPD"/>
    <property type="match status" value="1"/>
</dbReference>
<evidence type="ECO:0000256" key="7">
    <source>
        <dbReference type="RuleBase" id="RU000599"/>
    </source>
</evidence>
<dbReference type="PANTHER" id="PTHR23133">
    <property type="entry name" value="IMIDAZOLEGLYCEROL-PHOSPHATE DEHYDRATASE HIS7"/>
    <property type="match status" value="1"/>
</dbReference>
<comment type="subcellular location">
    <subcellularLocation>
        <location evidence="6 7">Cytoplasm</location>
    </subcellularLocation>
</comment>
<evidence type="ECO:0000256" key="3">
    <source>
        <dbReference type="ARBA" id="ARBA00022605"/>
    </source>
</evidence>
<reference evidence="8 9" key="1">
    <citation type="submission" date="2018-05" db="EMBL/GenBank/DDBJ databases">
        <title>A metagenomic window into the 2 km-deep terrestrial subsurface aquifer revealed taxonomically and functionally diverse microbial community comprising novel uncultured bacterial lineages.</title>
        <authorList>
            <person name="Kadnikov V.V."/>
            <person name="Mardanov A.V."/>
            <person name="Beletsky A.V."/>
            <person name="Banks D."/>
            <person name="Pimenov N.V."/>
            <person name="Frank Y.A."/>
            <person name="Karnachuk O.V."/>
            <person name="Ravin N.V."/>
        </authorList>
    </citation>
    <scope>NUCLEOTIDE SEQUENCE [LARGE SCALE GENOMIC DNA]</scope>
    <source>
        <strain evidence="8">BY</strain>
    </source>
</reference>
<dbReference type="SUPFAM" id="SSF54211">
    <property type="entry name" value="Ribosomal protein S5 domain 2-like"/>
    <property type="match status" value="2"/>
</dbReference>
<evidence type="ECO:0000256" key="2">
    <source>
        <dbReference type="ARBA" id="ARBA00016664"/>
    </source>
</evidence>